<organism evidence="2 3">
    <name type="scientific">Trametes pubescens</name>
    <name type="common">White-rot fungus</name>
    <dbReference type="NCBI Taxonomy" id="154538"/>
    <lineage>
        <taxon>Eukaryota</taxon>
        <taxon>Fungi</taxon>
        <taxon>Dikarya</taxon>
        <taxon>Basidiomycota</taxon>
        <taxon>Agaricomycotina</taxon>
        <taxon>Agaricomycetes</taxon>
        <taxon>Polyporales</taxon>
        <taxon>Polyporaceae</taxon>
        <taxon>Trametes</taxon>
    </lineage>
</organism>
<proteinExistence type="predicted"/>
<gene>
    <name evidence="2" type="ORF">TRAPUB_7648</name>
</gene>
<dbReference type="EMBL" id="MNAD01001715">
    <property type="protein sequence ID" value="OJT01871.1"/>
    <property type="molecule type" value="Genomic_DNA"/>
</dbReference>
<sequence length="174" mass="18628">MKSTKCAETSSSSPSLPKSFKTAAKPAGATALNRNTLAFLGHVFTLLTTAATVNAVTGQLEPDGRISILCTQNEKAHDSASEPVLSEIKKLTTYFASKATHVNAFVNAYMKQLELVSADHPQYLAQARRVLTMQKFLDKNGNVVQYVVKLPNSMTTHAEASDGSGIHCYLGVPG</sequence>
<feature type="region of interest" description="Disordered" evidence="1">
    <location>
        <begin position="1"/>
        <end position="20"/>
    </location>
</feature>
<evidence type="ECO:0000256" key="1">
    <source>
        <dbReference type="SAM" id="MobiDB-lite"/>
    </source>
</evidence>
<protein>
    <submittedName>
        <fullName evidence="2">Uncharacterized protein</fullName>
    </submittedName>
</protein>
<name>A0A1M2V2P0_TRAPU</name>
<evidence type="ECO:0000313" key="2">
    <source>
        <dbReference type="EMBL" id="OJT01871.1"/>
    </source>
</evidence>
<dbReference type="Proteomes" id="UP000184267">
    <property type="component" value="Unassembled WGS sequence"/>
</dbReference>
<reference evidence="2 3" key="1">
    <citation type="submission" date="2016-10" db="EMBL/GenBank/DDBJ databases">
        <title>Genome sequence of the basidiomycete white-rot fungus Trametes pubescens.</title>
        <authorList>
            <person name="Makela M.R."/>
            <person name="Granchi Z."/>
            <person name="Peng M."/>
            <person name="De Vries R.P."/>
            <person name="Grigoriev I."/>
            <person name="Riley R."/>
            <person name="Hilden K."/>
        </authorList>
    </citation>
    <scope>NUCLEOTIDE SEQUENCE [LARGE SCALE GENOMIC DNA]</scope>
    <source>
        <strain evidence="2 3">FBCC735</strain>
    </source>
</reference>
<accession>A0A1M2V2P0</accession>
<feature type="compositionally biased region" description="Low complexity" evidence="1">
    <location>
        <begin position="10"/>
        <end position="19"/>
    </location>
</feature>
<comment type="caution">
    <text evidence="2">The sequence shown here is derived from an EMBL/GenBank/DDBJ whole genome shotgun (WGS) entry which is preliminary data.</text>
</comment>
<evidence type="ECO:0000313" key="3">
    <source>
        <dbReference type="Proteomes" id="UP000184267"/>
    </source>
</evidence>
<keyword evidence="3" id="KW-1185">Reference proteome</keyword>
<dbReference type="AlphaFoldDB" id="A0A1M2V2P0"/>